<evidence type="ECO:0000256" key="6">
    <source>
        <dbReference type="SAM" id="MobiDB-lite"/>
    </source>
</evidence>
<sequence>MWMIVWVVSPSRQVLKDESAGTSPSPEILSRERLLQLFRDLSPVPEGGLTTVGLVGYPNVGKSSTINVLYEEKKVPVSATPGRTKHFQTLLISELLQLCDCPGLVFPSLVSTKAEMVVSGILPIDQMRDHTPPVSLVCHRIPRYVLERVYGIRLPQPSEGEDPSRYPTALELLSAYGYLHGYMTSHGQPDCPRSARYILKDYVKGKLLYCHTPPGVTPETFNSIPTEARAPAAEGVGEGGSERGVNSPSIDKDKGEGKSGGVTLSEFDKQFMEQEEVRAITKGCHGVRGFIRKSGANHRLSLGQGQGGEGEEEEGEGTSDAASVTSSMVGVGKPWKRHNNRNKKEKTRRTVHIS</sequence>
<feature type="domain" description="G" evidence="7">
    <location>
        <begin position="51"/>
        <end position="107"/>
    </location>
</feature>
<dbReference type="InterPro" id="IPR006073">
    <property type="entry name" value="GTP-bd"/>
</dbReference>
<accession>A0AA35W6X6</accession>
<keyword evidence="2" id="KW-0547">Nucleotide-binding</keyword>
<evidence type="ECO:0000259" key="7">
    <source>
        <dbReference type="Pfam" id="PF01926"/>
    </source>
</evidence>
<keyword evidence="4" id="KW-0342">GTP-binding</keyword>
<dbReference type="GO" id="GO:0005525">
    <property type="term" value="F:GTP binding"/>
    <property type="evidence" value="ECO:0007669"/>
    <property type="project" value="UniProtKB-KW"/>
</dbReference>
<evidence type="ECO:0000256" key="3">
    <source>
        <dbReference type="ARBA" id="ARBA00022801"/>
    </source>
</evidence>
<reference evidence="8" key="1">
    <citation type="submission" date="2023-03" db="EMBL/GenBank/DDBJ databases">
        <authorList>
            <person name="Steffen K."/>
            <person name="Cardenas P."/>
        </authorList>
    </citation>
    <scope>NUCLEOTIDE SEQUENCE</scope>
</reference>
<dbReference type="PANTHER" id="PTHR45709">
    <property type="entry name" value="LARGE SUBUNIT GTPASE 1 HOMOLOG-RELATED"/>
    <property type="match status" value="1"/>
</dbReference>
<protein>
    <recommendedName>
        <fullName evidence="5">Large subunit GTPase 1 homolog</fullName>
    </recommendedName>
</protein>
<dbReference type="GO" id="GO:0000054">
    <property type="term" value="P:ribosomal subunit export from nucleus"/>
    <property type="evidence" value="ECO:0007669"/>
    <property type="project" value="TreeGrafter"/>
</dbReference>
<evidence type="ECO:0000313" key="8">
    <source>
        <dbReference type="EMBL" id="CAI8002905.1"/>
    </source>
</evidence>
<evidence type="ECO:0000256" key="4">
    <source>
        <dbReference type="ARBA" id="ARBA00023134"/>
    </source>
</evidence>
<feature type="region of interest" description="Disordered" evidence="6">
    <location>
        <begin position="230"/>
        <end position="262"/>
    </location>
</feature>
<feature type="region of interest" description="Disordered" evidence="6">
    <location>
        <begin position="298"/>
        <end position="354"/>
    </location>
</feature>
<keyword evidence="3" id="KW-0378">Hydrolase</keyword>
<evidence type="ECO:0000256" key="1">
    <source>
        <dbReference type="ARBA" id="ARBA00022490"/>
    </source>
</evidence>
<gene>
    <name evidence="8" type="ORF">GBAR_LOCUS3506</name>
</gene>
<dbReference type="GO" id="GO:0003924">
    <property type="term" value="F:GTPase activity"/>
    <property type="evidence" value="ECO:0007669"/>
    <property type="project" value="InterPro"/>
</dbReference>
<evidence type="ECO:0000256" key="2">
    <source>
        <dbReference type="ARBA" id="ARBA00022741"/>
    </source>
</evidence>
<dbReference type="EMBL" id="CASHTH010000498">
    <property type="protein sequence ID" value="CAI8002905.1"/>
    <property type="molecule type" value="Genomic_DNA"/>
</dbReference>
<dbReference type="GO" id="GO:0005829">
    <property type="term" value="C:cytosol"/>
    <property type="evidence" value="ECO:0007669"/>
    <property type="project" value="TreeGrafter"/>
</dbReference>
<evidence type="ECO:0000256" key="5">
    <source>
        <dbReference type="ARBA" id="ARBA00040145"/>
    </source>
</evidence>
<dbReference type="SUPFAM" id="SSF52540">
    <property type="entry name" value="P-loop containing nucleoside triphosphate hydrolases"/>
    <property type="match status" value="1"/>
</dbReference>
<dbReference type="Pfam" id="PF01926">
    <property type="entry name" value="MMR_HSR1"/>
    <property type="match status" value="1"/>
</dbReference>
<proteinExistence type="predicted"/>
<organism evidence="8 9">
    <name type="scientific">Geodia barretti</name>
    <name type="common">Barrett's horny sponge</name>
    <dbReference type="NCBI Taxonomy" id="519541"/>
    <lineage>
        <taxon>Eukaryota</taxon>
        <taxon>Metazoa</taxon>
        <taxon>Porifera</taxon>
        <taxon>Demospongiae</taxon>
        <taxon>Heteroscleromorpha</taxon>
        <taxon>Tetractinellida</taxon>
        <taxon>Astrophorina</taxon>
        <taxon>Geodiidae</taxon>
        <taxon>Geodia</taxon>
    </lineage>
</organism>
<feature type="compositionally biased region" description="Basic residues" evidence="6">
    <location>
        <begin position="334"/>
        <end position="354"/>
    </location>
</feature>
<dbReference type="PANTHER" id="PTHR45709:SF2">
    <property type="entry name" value="LARGE SUBUNIT GTPASE 1 HOMOLOG"/>
    <property type="match status" value="1"/>
</dbReference>
<comment type="caution">
    <text evidence="8">The sequence shown here is derived from an EMBL/GenBank/DDBJ whole genome shotgun (WGS) entry which is preliminary data.</text>
</comment>
<keyword evidence="1" id="KW-0963">Cytoplasm</keyword>
<dbReference type="Proteomes" id="UP001174909">
    <property type="component" value="Unassembled WGS sequence"/>
</dbReference>
<name>A0AA35W6X6_GEOBA</name>
<keyword evidence="9" id="KW-1185">Reference proteome</keyword>
<dbReference type="Gene3D" id="3.40.50.300">
    <property type="entry name" value="P-loop containing nucleotide triphosphate hydrolases"/>
    <property type="match status" value="1"/>
</dbReference>
<dbReference type="InterPro" id="IPR043358">
    <property type="entry name" value="GNL1-like"/>
</dbReference>
<dbReference type="InterPro" id="IPR027417">
    <property type="entry name" value="P-loop_NTPase"/>
</dbReference>
<evidence type="ECO:0000313" key="9">
    <source>
        <dbReference type="Proteomes" id="UP001174909"/>
    </source>
</evidence>
<dbReference type="AlphaFoldDB" id="A0AA35W6X6"/>